<dbReference type="GO" id="GO:0003677">
    <property type="term" value="F:DNA binding"/>
    <property type="evidence" value="ECO:0007669"/>
    <property type="project" value="InterPro"/>
</dbReference>
<evidence type="ECO:0000256" key="1">
    <source>
        <dbReference type="SAM" id="MobiDB-lite"/>
    </source>
</evidence>
<feature type="region of interest" description="Disordered" evidence="1">
    <location>
        <begin position="332"/>
        <end position="370"/>
    </location>
</feature>
<comment type="caution">
    <text evidence="4">The sequence shown here is derived from an EMBL/GenBank/DDBJ whole genome shotgun (WGS) entry which is preliminary data.</text>
</comment>
<dbReference type="InterPro" id="IPR028366">
    <property type="entry name" value="PhoU"/>
</dbReference>
<dbReference type="Pfam" id="PF01895">
    <property type="entry name" value="PhoU"/>
    <property type="match status" value="1"/>
</dbReference>
<feature type="domain" description="PhoU" evidence="2">
    <location>
        <begin position="138"/>
        <end position="224"/>
    </location>
</feature>
<feature type="domain" description="SpoVT-AbrB" evidence="3">
    <location>
        <begin position="9"/>
        <end position="48"/>
    </location>
</feature>
<accession>M0IRN6</accession>
<dbReference type="Pfam" id="PF04014">
    <property type="entry name" value="MazE_antitoxin"/>
    <property type="match status" value="1"/>
</dbReference>
<dbReference type="RefSeq" id="WP_008318021.1">
    <property type="nucleotide sequence ID" value="NZ_AOLN01000004.1"/>
</dbReference>
<feature type="compositionally biased region" description="Acidic residues" evidence="1">
    <location>
        <begin position="332"/>
        <end position="343"/>
    </location>
</feature>
<evidence type="ECO:0000313" key="4">
    <source>
        <dbReference type="EMBL" id="ELZ98129.1"/>
    </source>
</evidence>
<dbReference type="GO" id="GO:0030643">
    <property type="term" value="P:intracellular phosphate ion homeostasis"/>
    <property type="evidence" value="ECO:0007669"/>
    <property type="project" value="InterPro"/>
</dbReference>
<dbReference type="Proteomes" id="UP000011550">
    <property type="component" value="Unassembled WGS sequence"/>
</dbReference>
<dbReference type="PATRIC" id="fig|662479.7.peg.561"/>
<feature type="compositionally biased region" description="Low complexity" evidence="1">
    <location>
        <begin position="344"/>
        <end position="353"/>
    </location>
</feature>
<dbReference type="InterPro" id="IPR026022">
    <property type="entry name" value="PhoU_dom"/>
</dbReference>
<sequence>METRKIQQVSNGTFTVSLPRDWADGVGITAGTVVDLHTHIDGVLVVQPPDCEEQSSVQVTVRAGDDSYLEQTLRAAYAAGANEVVVEADGSFDSDQRQTIRRVARTLVGVTITEESETHVTARNVLDANEVSIRQSVRQLQFVAVSMHRDATAALTGDATIGGFGDRDDRADRLFAMVDRHFTRGLDRLDAVDALGETRTELYRLHAAARELERIADHAEQIASVASAVDDSLDNSLADELEDCSQTVRDAVESAVYVAFVGGGSEAARDIFEARDRVCEQITDIERRIFEAGDADYRYAHALHSLRRTAEHAGNIAEVGLRTAVRRKELDDYAVETDEESSEFSEPVSSSGLVGSGGSEDDRGGSVVTD</sequence>
<keyword evidence="5" id="KW-1185">Reference proteome</keyword>
<dbReference type="SUPFAM" id="SSF109755">
    <property type="entry name" value="PhoU-like"/>
    <property type="match status" value="1"/>
</dbReference>
<dbReference type="Gene3D" id="1.20.58.220">
    <property type="entry name" value="Phosphate transport system protein phou homolog 2, domain 2"/>
    <property type="match status" value="2"/>
</dbReference>
<dbReference type="EMBL" id="AOLN01000004">
    <property type="protein sequence ID" value="ELZ98129.1"/>
    <property type="molecule type" value="Genomic_DNA"/>
</dbReference>
<dbReference type="InterPro" id="IPR038078">
    <property type="entry name" value="PhoU-like_sf"/>
</dbReference>
<dbReference type="PANTHER" id="PTHR42930">
    <property type="entry name" value="PHOSPHATE-SPECIFIC TRANSPORT SYSTEM ACCESSORY PROTEIN PHOU"/>
    <property type="match status" value="1"/>
</dbReference>
<dbReference type="GO" id="GO:0045936">
    <property type="term" value="P:negative regulation of phosphate metabolic process"/>
    <property type="evidence" value="ECO:0007669"/>
    <property type="project" value="InterPro"/>
</dbReference>
<dbReference type="InterPro" id="IPR007159">
    <property type="entry name" value="SpoVT-AbrB_dom"/>
</dbReference>
<dbReference type="AlphaFoldDB" id="M0IRN6"/>
<proteinExistence type="predicted"/>
<evidence type="ECO:0000313" key="5">
    <source>
        <dbReference type="Proteomes" id="UP000011550"/>
    </source>
</evidence>
<dbReference type="PANTHER" id="PTHR42930:SF6">
    <property type="entry name" value="PHOSPHATE REGULATORY PROTEIN-LIKE PROTEIN"/>
    <property type="match status" value="1"/>
</dbReference>
<organism evidence="4 5">
    <name type="scientific">Haloferax mucosum ATCC BAA-1512</name>
    <dbReference type="NCBI Taxonomy" id="662479"/>
    <lineage>
        <taxon>Archaea</taxon>
        <taxon>Methanobacteriati</taxon>
        <taxon>Methanobacteriota</taxon>
        <taxon>Stenosarchaea group</taxon>
        <taxon>Halobacteria</taxon>
        <taxon>Halobacteriales</taxon>
        <taxon>Haloferacaceae</taxon>
        <taxon>Haloferax</taxon>
    </lineage>
</organism>
<name>M0IRN6_9EURY</name>
<evidence type="ECO:0000259" key="2">
    <source>
        <dbReference type="Pfam" id="PF01895"/>
    </source>
</evidence>
<dbReference type="STRING" id="662479.C440_02738"/>
<dbReference type="OrthoDB" id="40991at2157"/>
<gene>
    <name evidence="4" type="ORF">C440_02738</name>
</gene>
<protein>
    <submittedName>
        <fullName evidence="4">Transcriptional regulator</fullName>
    </submittedName>
</protein>
<reference evidence="4 5" key="1">
    <citation type="journal article" date="2014" name="PLoS Genet.">
        <title>Phylogenetically driven sequencing of extremely halophilic archaea reveals strategies for static and dynamic osmo-response.</title>
        <authorList>
            <person name="Becker E.A."/>
            <person name="Seitzer P.M."/>
            <person name="Tritt A."/>
            <person name="Larsen D."/>
            <person name="Krusor M."/>
            <person name="Yao A.I."/>
            <person name="Wu D."/>
            <person name="Madern D."/>
            <person name="Eisen J.A."/>
            <person name="Darling A.E."/>
            <person name="Facciotti M.T."/>
        </authorList>
    </citation>
    <scope>NUCLEOTIDE SEQUENCE [LARGE SCALE GENOMIC DNA]</scope>
    <source>
        <strain evidence="4 5">ATCC BAA-1512</strain>
    </source>
</reference>
<evidence type="ECO:0000259" key="3">
    <source>
        <dbReference type="Pfam" id="PF04014"/>
    </source>
</evidence>